<feature type="region of interest" description="Disordered" evidence="1">
    <location>
        <begin position="57"/>
        <end position="101"/>
    </location>
</feature>
<reference evidence="3 4" key="1">
    <citation type="submission" date="2016-03" db="EMBL/GenBank/DDBJ databases">
        <title>EvidentialGene: Evidence-directed Construction of Genes on Genomes.</title>
        <authorList>
            <person name="Gilbert D.G."/>
            <person name="Choi J.-H."/>
            <person name="Mockaitis K."/>
            <person name="Colbourne J."/>
            <person name="Pfrender M."/>
        </authorList>
    </citation>
    <scope>NUCLEOTIDE SEQUENCE [LARGE SCALE GENOMIC DNA]</scope>
    <source>
        <strain evidence="3 4">Xinb3</strain>
        <tissue evidence="3">Complete organism</tissue>
    </source>
</reference>
<dbReference type="EMBL" id="LRGB01003024">
    <property type="protein sequence ID" value="KZS04961.1"/>
    <property type="molecule type" value="Genomic_DNA"/>
</dbReference>
<dbReference type="Proteomes" id="UP000076858">
    <property type="component" value="Unassembled WGS sequence"/>
</dbReference>
<evidence type="ECO:0000256" key="2">
    <source>
        <dbReference type="SAM" id="SignalP"/>
    </source>
</evidence>
<evidence type="ECO:0000313" key="4">
    <source>
        <dbReference type="Proteomes" id="UP000076858"/>
    </source>
</evidence>
<evidence type="ECO:0000256" key="1">
    <source>
        <dbReference type="SAM" id="MobiDB-lite"/>
    </source>
</evidence>
<sequence>MKVLQLLLVLATLYVAGSAMPVSDPQLLLGRPPFFPRPHRPRPGAFFPGMFGNVQQQQPAVPATPAVAAETPKSPEGADPQSPDPATPAVSPTGEVAVPKNPGSLFTPGASMGSNTDINGLLGILNGGQLGSATAGGAGNGAVQDGAAIGQGTGIANVGPGGFGIGLGIGGAIATPLGNLAFGQGDSIAVGK</sequence>
<accession>A0A164MDI7</accession>
<feature type="chain" id="PRO_5007851766" evidence="2">
    <location>
        <begin position="20"/>
        <end position="192"/>
    </location>
</feature>
<proteinExistence type="predicted"/>
<protein>
    <submittedName>
        <fullName evidence="3">Uncharacterized protein</fullName>
    </submittedName>
</protein>
<dbReference type="AlphaFoldDB" id="A0A164MDI7"/>
<organism evidence="3 4">
    <name type="scientific">Daphnia magna</name>
    <dbReference type="NCBI Taxonomy" id="35525"/>
    <lineage>
        <taxon>Eukaryota</taxon>
        <taxon>Metazoa</taxon>
        <taxon>Ecdysozoa</taxon>
        <taxon>Arthropoda</taxon>
        <taxon>Crustacea</taxon>
        <taxon>Branchiopoda</taxon>
        <taxon>Diplostraca</taxon>
        <taxon>Cladocera</taxon>
        <taxon>Anomopoda</taxon>
        <taxon>Daphniidae</taxon>
        <taxon>Daphnia</taxon>
    </lineage>
</organism>
<keyword evidence="2" id="KW-0732">Signal</keyword>
<feature type="compositionally biased region" description="Low complexity" evidence="1">
    <location>
        <begin position="57"/>
        <end position="69"/>
    </location>
</feature>
<comment type="caution">
    <text evidence="3">The sequence shown here is derived from an EMBL/GenBank/DDBJ whole genome shotgun (WGS) entry which is preliminary data.</text>
</comment>
<name>A0A164MDI7_9CRUS</name>
<keyword evidence="4" id="KW-1185">Reference proteome</keyword>
<evidence type="ECO:0000313" key="3">
    <source>
        <dbReference type="EMBL" id="KZS04961.1"/>
    </source>
</evidence>
<dbReference type="OrthoDB" id="6381942at2759"/>
<gene>
    <name evidence="3" type="ORF">APZ42_031878</name>
</gene>
<feature type="signal peptide" evidence="2">
    <location>
        <begin position="1"/>
        <end position="19"/>
    </location>
</feature>